<keyword evidence="2" id="KW-1003">Cell membrane</keyword>
<feature type="domain" description="Glycosyltransferase 2-like" evidence="6">
    <location>
        <begin position="8"/>
        <end position="138"/>
    </location>
</feature>
<evidence type="ECO:0000259" key="6">
    <source>
        <dbReference type="Pfam" id="PF00535"/>
    </source>
</evidence>
<keyword evidence="8" id="KW-1185">Reference proteome</keyword>
<dbReference type="PANTHER" id="PTHR43646:SF2">
    <property type="entry name" value="GLYCOSYLTRANSFERASE 2-LIKE DOMAIN-CONTAINING PROTEIN"/>
    <property type="match status" value="1"/>
</dbReference>
<dbReference type="RefSeq" id="WP_201541458.1">
    <property type="nucleotide sequence ID" value="NZ_CAJGYS010000001.1"/>
</dbReference>
<dbReference type="InterPro" id="IPR029044">
    <property type="entry name" value="Nucleotide-diphossugar_trans"/>
</dbReference>
<dbReference type="PANTHER" id="PTHR43646">
    <property type="entry name" value="GLYCOSYLTRANSFERASE"/>
    <property type="match status" value="1"/>
</dbReference>
<dbReference type="SUPFAM" id="SSF53448">
    <property type="entry name" value="Nucleotide-diphospho-sugar transferases"/>
    <property type="match status" value="1"/>
</dbReference>
<evidence type="ECO:0000313" key="8">
    <source>
        <dbReference type="Proteomes" id="UP001228171"/>
    </source>
</evidence>
<comment type="subcellular location">
    <subcellularLocation>
        <location evidence="1">Cell membrane</location>
    </subcellularLocation>
</comment>
<organism evidence="7 8">
    <name type="scientific">Psychrobacter faecalis</name>
    <dbReference type="NCBI Taxonomy" id="180588"/>
    <lineage>
        <taxon>Bacteria</taxon>
        <taxon>Pseudomonadati</taxon>
        <taxon>Pseudomonadota</taxon>
        <taxon>Gammaproteobacteria</taxon>
        <taxon>Moraxellales</taxon>
        <taxon>Moraxellaceae</taxon>
        <taxon>Psychrobacter</taxon>
    </lineage>
</organism>
<dbReference type="Proteomes" id="UP001228171">
    <property type="component" value="Unassembled WGS sequence"/>
</dbReference>
<keyword evidence="5" id="KW-0472">Membrane</keyword>
<comment type="caution">
    <text evidence="7">The sequence shown here is derived from an EMBL/GenBank/DDBJ whole genome shotgun (WGS) entry which is preliminary data.</text>
</comment>
<keyword evidence="3 7" id="KW-0328">Glycosyltransferase</keyword>
<evidence type="ECO:0000256" key="1">
    <source>
        <dbReference type="ARBA" id="ARBA00004236"/>
    </source>
</evidence>
<keyword evidence="4 7" id="KW-0808">Transferase</keyword>
<evidence type="ECO:0000256" key="4">
    <source>
        <dbReference type="ARBA" id="ARBA00022679"/>
    </source>
</evidence>
<protein>
    <submittedName>
        <fullName evidence="7">Glycosyltransferase</fullName>
        <ecNumber evidence="7">2.4.-.-</ecNumber>
    </submittedName>
</protein>
<dbReference type="EC" id="2.4.-.-" evidence="7"/>
<dbReference type="GO" id="GO:0016757">
    <property type="term" value="F:glycosyltransferase activity"/>
    <property type="evidence" value="ECO:0007669"/>
    <property type="project" value="UniProtKB-KW"/>
</dbReference>
<dbReference type="Pfam" id="PF00535">
    <property type="entry name" value="Glycos_transf_2"/>
    <property type="match status" value="1"/>
</dbReference>
<dbReference type="InterPro" id="IPR001173">
    <property type="entry name" value="Glyco_trans_2-like"/>
</dbReference>
<dbReference type="Gene3D" id="3.90.550.10">
    <property type="entry name" value="Spore Coat Polysaccharide Biosynthesis Protein SpsA, Chain A"/>
    <property type="match status" value="1"/>
</dbReference>
<accession>A0ABT9HHZ5</accession>
<evidence type="ECO:0000313" key="7">
    <source>
        <dbReference type="EMBL" id="MDP4545410.1"/>
    </source>
</evidence>
<reference evidence="7 8" key="1">
    <citation type="submission" date="2023-08" db="EMBL/GenBank/DDBJ databases">
        <authorList>
            <person name="Kumar R."/>
        </authorList>
    </citation>
    <scope>NUCLEOTIDE SEQUENCE [LARGE SCALE GENOMIC DNA]</scope>
    <source>
        <strain evidence="7 8">LUR13</strain>
    </source>
</reference>
<evidence type="ECO:0000256" key="3">
    <source>
        <dbReference type="ARBA" id="ARBA00022676"/>
    </source>
</evidence>
<sequence>MNTTNIAIVIPAHNEALTISKCLASVQTAIEQLPSTITATVLVVLDSCSDDTLTLVKHAGVDYLCCDYQCVGQVRDLGIRHAITSGATWLACTDADSLVTADWLTQQIAHINHHPTAMICGVVDVDDWAHLTPQTRQDYIAHYQDKMGHRHIHGANLSFSSVAYLAVGGFAALPCHEDVDLVKKFEKQNFAITWSNRVRVITSSRLQARATEGFAAFLANLETSNSQ</sequence>
<gene>
    <name evidence="7" type="ORF">Q8P09_10020</name>
</gene>
<evidence type="ECO:0000256" key="2">
    <source>
        <dbReference type="ARBA" id="ARBA00022475"/>
    </source>
</evidence>
<evidence type="ECO:0000256" key="5">
    <source>
        <dbReference type="ARBA" id="ARBA00023136"/>
    </source>
</evidence>
<dbReference type="EMBL" id="JAVAJI010000017">
    <property type="protein sequence ID" value="MDP4545410.1"/>
    <property type="molecule type" value="Genomic_DNA"/>
</dbReference>
<name>A0ABT9HHZ5_9GAMM</name>
<proteinExistence type="predicted"/>